<keyword evidence="1" id="KW-1133">Transmembrane helix</keyword>
<evidence type="ECO:0000313" key="3">
    <source>
        <dbReference type="Proteomes" id="UP001290455"/>
    </source>
</evidence>
<reference evidence="2 3" key="1">
    <citation type="submission" date="2023-11" db="EMBL/GenBank/DDBJ databases">
        <title>Bacillus jintuensis, isolated from a mudflat on the Beibu Gulf coast.</title>
        <authorList>
            <person name="Li M."/>
        </authorList>
    </citation>
    <scope>NUCLEOTIDE SEQUENCE [LARGE SCALE GENOMIC DNA]</scope>
    <source>
        <strain evidence="2 3">31A1R</strain>
    </source>
</reference>
<dbReference type="Pfam" id="PF10112">
    <property type="entry name" value="Halogen_Hydrol"/>
    <property type="match status" value="1"/>
</dbReference>
<dbReference type="Proteomes" id="UP001290455">
    <property type="component" value="Unassembled WGS sequence"/>
</dbReference>
<keyword evidence="1" id="KW-0472">Membrane</keyword>
<keyword evidence="3" id="KW-1185">Reference proteome</keyword>
<name>A0ABU5IXP4_9BACI</name>
<feature type="transmembrane region" description="Helical" evidence="1">
    <location>
        <begin position="33"/>
        <end position="55"/>
    </location>
</feature>
<evidence type="ECO:0000313" key="2">
    <source>
        <dbReference type="EMBL" id="MDZ5471897.1"/>
    </source>
</evidence>
<evidence type="ECO:0000256" key="1">
    <source>
        <dbReference type="SAM" id="Phobius"/>
    </source>
</evidence>
<accession>A0ABU5IXP4</accession>
<gene>
    <name evidence="2" type="ORF">SM124_09060</name>
</gene>
<proteinExistence type="predicted"/>
<sequence length="209" mass="24332">MNPFISLIVFLFAALPASTGAWLISFFGFDQTFWMSSGIALGTAFISYISIKGLIKRSYLKKHQLTSKEYAYIKKNLKEAKSKIGRLQKALIASRSIPSFKQNVDILRVTRKIYSITKKEPKRFYQAERFYFYHLDSLVEITEKYAFLKNQPKKAAELEISLFDTRQVIKELTLSIEKDLNHVLSNDINQLNFELDVIKTRKDDESRRL</sequence>
<protein>
    <submittedName>
        <fullName evidence="2">5-bromo-4-chloroindolyl phosphate hydrolysis family protein</fullName>
    </submittedName>
</protein>
<keyword evidence="1" id="KW-0812">Transmembrane</keyword>
<comment type="caution">
    <text evidence="2">The sequence shown here is derived from an EMBL/GenBank/DDBJ whole genome shotgun (WGS) entry which is preliminary data.</text>
</comment>
<dbReference type="RefSeq" id="WP_322446186.1">
    <property type="nucleotide sequence ID" value="NZ_JAXOFX010000004.1"/>
</dbReference>
<dbReference type="InterPro" id="IPR018770">
    <property type="entry name" value="ChloroindolylP_hydrolase"/>
</dbReference>
<dbReference type="EMBL" id="JAXOFX010000004">
    <property type="protein sequence ID" value="MDZ5471897.1"/>
    <property type="molecule type" value="Genomic_DNA"/>
</dbReference>
<organism evidence="2 3">
    <name type="scientific">Robertmurraya mangrovi</name>
    <dbReference type="NCBI Taxonomy" id="3098077"/>
    <lineage>
        <taxon>Bacteria</taxon>
        <taxon>Bacillati</taxon>
        <taxon>Bacillota</taxon>
        <taxon>Bacilli</taxon>
        <taxon>Bacillales</taxon>
        <taxon>Bacillaceae</taxon>
        <taxon>Robertmurraya</taxon>
    </lineage>
</organism>